<comment type="caution">
    <text evidence="3">The sequence shown here is derived from an EMBL/GenBank/DDBJ whole genome shotgun (WGS) entry which is preliminary data.</text>
</comment>
<dbReference type="Proteomes" id="UP001597541">
    <property type="component" value="Unassembled WGS sequence"/>
</dbReference>
<proteinExistence type="predicted"/>
<keyword evidence="1" id="KW-0175">Coiled coil</keyword>
<dbReference type="InterPro" id="IPR036397">
    <property type="entry name" value="RNaseH_sf"/>
</dbReference>
<feature type="domain" description="YprB ribonuclease H-like" evidence="2">
    <location>
        <begin position="111"/>
        <end position="277"/>
    </location>
</feature>
<name>A0ABW5PCF3_9BACL</name>
<dbReference type="RefSeq" id="WP_377601423.1">
    <property type="nucleotide sequence ID" value="NZ_JBHUME010000005.1"/>
</dbReference>
<dbReference type="InterPro" id="IPR011990">
    <property type="entry name" value="TPR-like_helical_dom_sf"/>
</dbReference>
<sequence>MSGLKDRLSRLKGSMTGVKAGDAAIVVEDSATDETAQAIEDPNADVSAHGHQWMGAEGRMEANEYGPFLIREVKYPLGHQHGHYTLDKLIRRASELTLTDSLEPLRHDRMLFFDTETTGLGIGAGNVPFMIGIGFYTEEHFIVEQLFIRNPAEETAMLVYLQEKLGRYTHLVSYNGRTFDWPIVMNRYVMNRLRFQTNHVRHLDLLYPSRSLWRDTLESCRLGVVEEERLGIERGHDVPGSMAPALYFQYLATGDSSVLEGVFRHNERDIVTLACLSAHFGRLLSGDVPWEQLQPEELYRIGLWFGKAEKQELSAEAFRRLTALPDKQAASYYIPLAEIHKKQGNYDAAVELWLKYIGSSGKSSFHSLEPYVELSMYYEHRCKDYMLALYYAEEAADIASRRQSLSRRDKKQRDQVQALEKRAERIRLKQARAAGKMQIEPDVWQLP</sequence>
<dbReference type="InterPro" id="IPR012337">
    <property type="entry name" value="RNaseH-like_sf"/>
</dbReference>
<dbReference type="PANTHER" id="PTHR38462:SF1">
    <property type="entry name" value="YPRB RIBONUCLEASE H-LIKE DOMAIN-CONTAINING PROTEIN"/>
    <property type="match status" value="1"/>
</dbReference>
<evidence type="ECO:0000256" key="1">
    <source>
        <dbReference type="SAM" id="Coils"/>
    </source>
</evidence>
<evidence type="ECO:0000259" key="2">
    <source>
        <dbReference type="Pfam" id="PF13482"/>
    </source>
</evidence>
<dbReference type="SUPFAM" id="SSF53098">
    <property type="entry name" value="Ribonuclease H-like"/>
    <property type="match status" value="1"/>
</dbReference>
<dbReference type="SUPFAM" id="SSF48452">
    <property type="entry name" value="TPR-like"/>
    <property type="match status" value="1"/>
</dbReference>
<dbReference type="Gene3D" id="1.25.40.10">
    <property type="entry name" value="Tetratricopeptide repeat domain"/>
    <property type="match status" value="1"/>
</dbReference>
<dbReference type="PANTHER" id="PTHR38462">
    <property type="entry name" value="EXONUCLEASE-LIKE PROTEIN"/>
    <property type="match status" value="1"/>
</dbReference>
<evidence type="ECO:0000313" key="4">
    <source>
        <dbReference type="Proteomes" id="UP001597541"/>
    </source>
</evidence>
<dbReference type="InterPro" id="IPR038720">
    <property type="entry name" value="YprB_RNase_H-like_dom"/>
</dbReference>
<dbReference type="Pfam" id="PF13482">
    <property type="entry name" value="RNase_H_2"/>
    <property type="match status" value="1"/>
</dbReference>
<organism evidence="3 4">
    <name type="scientific">Paenibacillus gansuensis</name>
    <dbReference type="NCBI Taxonomy" id="306542"/>
    <lineage>
        <taxon>Bacteria</taxon>
        <taxon>Bacillati</taxon>
        <taxon>Bacillota</taxon>
        <taxon>Bacilli</taxon>
        <taxon>Bacillales</taxon>
        <taxon>Paenibacillaceae</taxon>
        <taxon>Paenibacillus</taxon>
    </lineage>
</organism>
<feature type="coiled-coil region" evidence="1">
    <location>
        <begin position="402"/>
        <end position="429"/>
    </location>
</feature>
<evidence type="ECO:0000313" key="3">
    <source>
        <dbReference type="EMBL" id="MFD2612155.1"/>
    </source>
</evidence>
<accession>A0ABW5PCF3</accession>
<dbReference type="EMBL" id="JBHUME010000005">
    <property type="protein sequence ID" value="MFD2612155.1"/>
    <property type="molecule type" value="Genomic_DNA"/>
</dbReference>
<dbReference type="Gene3D" id="3.30.420.10">
    <property type="entry name" value="Ribonuclease H-like superfamily/Ribonuclease H"/>
    <property type="match status" value="1"/>
</dbReference>
<gene>
    <name evidence="3" type="ORF">ACFSUF_06895</name>
</gene>
<keyword evidence="4" id="KW-1185">Reference proteome</keyword>
<reference evidence="4" key="1">
    <citation type="journal article" date="2019" name="Int. J. Syst. Evol. Microbiol.">
        <title>The Global Catalogue of Microorganisms (GCM) 10K type strain sequencing project: providing services to taxonomists for standard genome sequencing and annotation.</title>
        <authorList>
            <consortium name="The Broad Institute Genomics Platform"/>
            <consortium name="The Broad Institute Genome Sequencing Center for Infectious Disease"/>
            <person name="Wu L."/>
            <person name="Ma J."/>
        </authorList>
    </citation>
    <scope>NUCLEOTIDE SEQUENCE [LARGE SCALE GENOMIC DNA]</scope>
    <source>
        <strain evidence="4">KCTC 3950</strain>
    </source>
</reference>
<protein>
    <submittedName>
        <fullName evidence="3">Ribonuclease H-like domain-containing protein</fullName>
    </submittedName>
</protein>